<dbReference type="Pfam" id="PF02311">
    <property type="entry name" value="AraC_binding"/>
    <property type="match status" value="1"/>
</dbReference>
<evidence type="ECO:0000259" key="4">
    <source>
        <dbReference type="PROSITE" id="PS01124"/>
    </source>
</evidence>
<proteinExistence type="predicted"/>
<dbReference type="AlphaFoldDB" id="A0A1E3AAT6"/>
<keyword evidence="1" id="KW-0805">Transcription regulation</keyword>
<dbReference type="SMART" id="SM00342">
    <property type="entry name" value="HTH_ARAC"/>
    <property type="match status" value="1"/>
</dbReference>
<protein>
    <submittedName>
        <fullName evidence="5">Melibiose operon regulatory protein</fullName>
    </submittedName>
</protein>
<sequence>MKNQKKPSPPEQMLVRNNWTDSSERMTIITPLTMFYKIRDEKNGKLLHAAFYPGSMSSAYMPNNAVSHQHDHFELIYVLEGELTNKIERISYTYKKGDACLLNRNTRHMDIPGPRCSVVFINFHAEYILDLMDRDVLFDLSPRLTSPDGIIHDFLLSNLQGEERFARNYLEFSSTLHTLSSPSENPAEVLIDRMQQSLIDNRPGYSYLLRGLLLRLIYTLEDKNKFHCNFMQLDSSNEDFLFARISNYMEETHGRISRSQLSHALHYNAEYLNQIVKRRTGQSLLKLAGGYRLDWAKQLLTSTDKSVTAIVEELGFSGTSHFYDFFRKETGMSPLEYRERNQ</sequence>
<evidence type="ECO:0000313" key="6">
    <source>
        <dbReference type="Proteomes" id="UP000094067"/>
    </source>
</evidence>
<reference evidence="5 6" key="1">
    <citation type="submission" date="2016-07" db="EMBL/GenBank/DDBJ databases">
        <title>Characterization of isolates of Eisenbergiella tayi derived from blood cultures, using whole genome sequencing.</title>
        <authorList>
            <person name="Burdz T."/>
            <person name="Wiebe D."/>
            <person name="Huynh C."/>
            <person name="Bernard K."/>
        </authorList>
    </citation>
    <scope>NUCLEOTIDE SEQUENCE [LARGE SCALE GENOMIC DNA]</scope>
    <source>
        <strain evidence="5 6">NML 110608</strain>
    </source>
</reference>
<keyword evidence="2" id="KW-0238">DNA-binding</keyword>
<dbReference type="PANTHER" id="PTHR43280">
    <property type="entry name" value="ARAC-FAMILY TRANSCRIPTIONAL REGULATOR"/>
    <property type="match status" value="1"/>
</dbReference>
<dbReference type="Pfam" id="PF12833">
    <property type="entry name" value="HTH_18"/>
    <property type="match status" value="1"/>
</dbReference>
<dbReference type="InterPro" id="IPR037923">
    <property type="entry name" value="HTH-like"/>
</dbReference>
<dbReference type="Proteomes" id="UP000094067">
    <property type="component" value="Unassembled WGS sequence"/>
</dbReference>
<dbReference type="GO" id="GO:0003700">
    <property type="term" value="F:DNA-binding transcription factor activity"/>
    <property type="evidence" value="ECO:0007669"/>
    <property type="project" value="InterPro"/>
</dbReference>
<dbReference type="EMBL" id="MCGH01000002">
    <property type="protein sequence ID" value="ODM05838.1"/>
    <property type="molecule type" value="Genomic_DNA"/>
</dbReference>
<dbReference type="InterPro" id="IPR014710">
    <property type="entry name" value="RmlC-like_jellyroll"/>
</dbReference>
<dbReference type="Gene3D" id="1.10.10.60">
    <property type="entry name" value="Homeodomain-like"/>
    <property type="match status" value="1"/>
</dbReference>
<dbReference type="PROSITE" id="PS01124">
    <property type="entry name" value="HTH_ARAC_FAMILY_2"/>
    <property type="match status" value="1"/>
</dbReference>
<organism evidence="5 6">
    <name type="scientific">Eisenbergiella tayi</name>
    <dbReference type="NCBI Taxonomy" id="1432052"/>
    <lineage>
        <taxon>Bacteria</taxon>
        <taxon>Bacillati</taxon>
        <taxon>Bacillota</taxon>
        <taxon>Clostridia</taxon>
        <taxon>Lachnospirales</taxon>
        <taxon>Lachnospiraceae</taxon>
        <taxon>Eisenbergiella</taxon>
    </lineage>
</organism>
<evidence type="ECO:0000313" key="5">
    <source>
        <dbReference type="EMBL" id="ODM05838.1"/>
    </source>
</evidence>
<evidence type="ECO:0000256" key="2">
    <source>
        <dbReference type="ARBA" id="ARBA00023125"/>
    </source>
</evidence>
<feature type="domain" description="HTH araC/xylS-type" evidence="4">
    <location>
        <begin position="243"/>
        <end position="340"/>
    </location>
</feature>
<comment type="caution">
    <text evidence="5">The sequence shown here is derived from an EMBL/GenBank/DDBJ whole genome shotgun (WGS) entry which is preliminary data.</text>
</comment>
<dbReference type="SUPFAM" id="SSF51215">
    <property type="entry name" value="Regulatory protein AraC"/>
    <property type="match status" value="1"/>
</dbReference>
<accession>A0A1E3AAT6</accession>
<dbReference type="RefSeq" id="WP_069151983.1">
    <property type="nucleotide sequence ID" value="NZ_MCGH01000002.1"/>
</dbReference>
<dbReference type="PANTHER" id="PTHR43280:SF2">
    <property type="entry name" value="HTH-TYPE TRANSCRIPTIONAL REGULATOR EXSA"/>
    <property type="match status" value="1"/>
</dbReference>
<dbReference type="SUPFAM" id="SSF46689">
    <property type="entry name" value="Homeodomain-like"/>
    <property type="match status" value="1"/>
</dbReference>
<gene>
    <name evidence="5" type="primary">melR_2</name>
    <name evidence="5" type="ORF">BEI61_01727</name>
</gene>
<keyword evidence="3" id="KW-0804">Transcription</keyword>
<dbReference type="InterPro" id="IPR018060">
    <property type="entry name" value="HTH_AraC"/>
</dbReference>
<dbReference type="InterPro" id="IPR009057">
    <property type="entry name" value="Homeodomain-like_sf"/>
</dbReference>
<evidence type="ECO:0000256" key="3">
    <source>
        <dbReference type="ARBA" id="ARBA00023163"/>
    </source>
</evidence>
<dbReference type="GO" id="GO:0043565">
    <property type="term" value="F:sequence-specific DNA binding"/>
    <property type="evidence" value="ECO:0007669"/>
    <property type="project" value="InterPro"/>
</dbReference>
<evidence type="ECO:0000256" key="1">
    <source>
        <dbReference type="ARBA" id="ARBA00023015"/>
    </source>
</evidence>
<dbReference type="InterPro" id="IPR003313">
    <property type="entry name" value="AraC-bd"/>
</dbReference>
<name>A0A1E3AAT6_9FIRM</name>
<dbReference type="Gene3D" id="2.60.120.10">
    <property type="entry name" value="Jelly Rolls"/>
    <property type="match status" value="1"/>
</dbReference>
<dbReference type="PATRIC" id="fig|1432052.4.peg.1925"/>